<dbReference type="Proteomes" id="UP001231189">
    <property type="component" value="Unassembled WGS sequence"/>
</dbReference>
<name>A0AAD8QID7_LOLMU</name>
<dbReference type="InterPro" id="IPR012337">
    <property type="entry name" value="RNaseH-like_sf"/>
</dbReference>
<comment type="caution">
    <text evidence="3">The sequence shown here is derived from an EMBL/GenBank/DDBJ whole genome shotgun (WGS) entry which is preliminary data.</text>
</comment>
<dbReference type="SUPFAM" id="SSF57095">
    <property type="entry name" value="Scorpion toxin-like"/>
    <property type="match status" value="1"/>
</dbReference>
<dbReference type="PANTHER" id="PTHR34146:SF3">
    <property type="entry name" value="POLYNUCLEOTIDYL TRANSFERASE, RIBONUCLEASE H-LIKE SUPERFAMILY PROTEIN"/>
    <property type="match status" value="1"/>
</dbReference>
<dbReference type="AlphaFoldDB" id="A0AAD8QID7"/>
<reference evidence="3" key="1">
    <citation type="submission" date="2023-07" db="EMBL/GenBank/DDBJ databases">
        <title>A chromosome-level genome assembly of Lolium multiflorum.</title>
        <authorList>
            <person name="Chen Y."/>
            <person name="Copetti D."/>
            <person name="Kolliker R."/>
            <person name="Studer B."/>
        </authorList>
    </citation>
    <scope>NUCLEOTIDE SEQUENCE</scope>
    <source>
        <strain evidence="3">02402/16</strain>
        <tissue evidence="3">Leaf</tissue>
    </source>
</reference>
<feature type="domain" description="Knottins-like" evidence="1">
    <location>
        <begin position="260"/>
        <end position="310"/>
    </location>
</feature>
<gene>
    <name evidence="3" type="ORF">QYE76_018648</name>
</gene>
<dbReference type="Gene3D" id="3.30.420.10">
    <property type="entry name" value="Ribonuclease H-like superfamily/Ribonuclease H"/>
    <property type="match status" value="1"/>
</dbReference>
<dbReference type="InterPro" id="IPR002156">
    <property type="entry name" value="RNaseH_domain"/>
</dbReference>
<evidence type="ECO:0000259" key="2">
    <source>
        <dbReference type="Pfam" id="PF13456"/>
    </source>
</evidence>
<dbReference type="SUPFAM" id="SSF53098">
    <property type="entry name" value="Ribonuclease H-like"/>
    <property type="match status" value="1"/>
</dbReference>
<feature type="domain" description="RNase H type-1" evidence="2">
    <location>
        <begin position="117"/>
        <end position="243"/>
    </location>
</feature>
<evidence type="ECO:0000313" key="3">
    <source>
        <dbReference type="EMBL" id="KAK1603316.1"/>
    </source>
</evidence>
<sequence>MVGEVPAAVLAVGMFPCTVASEFLVPLLPELLLLELLEQDDLFVRSMPDKEEILQVLKDMKRNASPGPDGLNVEFYLSAWRWIGDDVTKIVQDFYSSTHMVLCAANALLTVGPIAYCDAAFNPIMDTRTAGLGVYLHNPDRNAKIFIQAVSCTASSVSQAEAHALLLAVRVVHALGWTGVSFLSDNKMLVDAASSNDLLSATGHWSIRPVLADVFNRRNQFAERIIKVPRSENKVAHALAKRAFRDHSDSRSLFRCSDAKTCKEASKTYTSKRCQDSQCAEACQKEEFTEGSCKSVFPILFKKCVCKKKC</sequence>
<evidence type="ECO:0000313" key="4">
    <source>
        <dbReference type="Proteomes" id="UP001231189"/>
    </source>
</evidence>
<dbReference type="GO" id="GO:0004523">
    <property type="term" value="F:RNA-DNA hybrid ribonuclease activity"/>
    <property type="evidence" value="ECO:0007669"/>
    <property type="project" value="InterPro"/>
</dbReference>
<evidence type="ECO:0008006" key="5">
    <source>
        <dbReference type="Google" id="ProtNLM"/>
    </source>
</evidence>
<dbReference type="Pfam" id="PF00304">
    <property type="entry name" value="Gamma-thionin"/>
    <property type="match status" value="1"/>
</dbReference>
<protein>
    <recommendedName>
        <fullName evidence="5">RNase H type-1 domain-containing protein</fullName>
    </recommendedName>
</protein>
<dbReference type="GO" id="GO:0003676">
    <property type="term" value="F:nucleic acid binding"/>
    <property type="evidence" value="ECO:0007669"/>
    <property type="project" value="InterPro"/>
</dbReference>
<accession>A0AAD8QID7</accession>
<dbReference type="Gene3D" id="3.30.30.10">
    <property type="entry name" value="Knottin, scorpion toxin-like"/>
    <property type="match status" value="1"/>
</dbReference>
<dbReference type="InterPro" id="IPR003614">
    <property type="entry name" value="Knottins"/>
</dbReference>
<dbReference type="EMBL" id="JAUUTY010000076">
    <property type="protein sequence ID" value="KAK1603316.1"/>
    <property type="molecule type" value="Genomic_DNA"/>
</dbReference>
<dbReference type="InterPro" id="IPR036574">
    <property type="entry name" value="Scorpion_toxin-like_sf"/>
</dbReference>
<dbReference type="InterPro" id="IPR036397">
    <property type="entry name" value="RNaseH_sf"/>
</dbReference>
<keyword evidence="4" id="KW-1185">Reference proteome</keyword>
<organism evidence="3 4">
    <name type="scientific">Lolium multiflorum</name>
    <name type="common">Italian ryegrass</name>
    <name type="synonym">Lolium perenne subsp. multiflorum</name>
    <dbReference type="NCBI Taxonomy" id="4521"/>
    <lineage>
        <taxon>Eukaryota</taxon>
        <taxon>Viridiplantae</taxon>
        <taxon>Streptophyta</taxon>
        <taxon>Embryophyta</taxon>
        <taxon>Tracheophyta</taxon>
        <taxon>Spermatophyta</taxon>
        <taxon>Magnoliopsida</taxon>
        <taxon>Liliopsida</taxon>
        <taxon>Poales</taxon>
        <taxon>Poaceae</taxon>
        <taxon>BOP clade</taxon>
        <taxon>Pooideae</taxon>
        <taxon>Poodae</taxon>
        <taxon>Poeae</taxon>
        <taxon>Poeae Chloroplast Group 2 (Poeae type)</taxon>
        <taxon>Loliodinae</taxon>
        <taxon>Loliinae</taxon>
        <taxon>Lolium</taxon>
    </lineage>
</organism>
<dbReference type="PANTHER" id="PTHR34146">
    <property type="entry name" value="POLYNUCLEOTIDYL TRANSFERASE, RIBONUCLEASE H-LIKE SUPERFAMILY PROTEIN-RELATED"/>
    <property type="match status" value="1"/>
</dbReference>
<evidence type="ECO:0000259" key="1">
    <source>
        <dbReference type="Pfam" id="PF00304"/>
    </source>
</evidence>
<dbReference type="Pfam" id="PF13456">
    <property type="entry name" value="RVT_3"/>
    <property type="match status" value="1"/>
</dbReference>
<proteinExistence type="predicted"/>